<dbReference type="PANTHER" id="PTHR16026:SF0">
    <property type="entry name" value="CARTILAGE ACIDIC PROTEIN 1"/>
    <property type="match status" value="1"/>
</dbReference>
<dbReference type="InterPro" id="IPR013517">
    <property type="entry name" value="FG-GAP"/>
</dbReference>
<keyword evidence="4" id="KW-1185">Reference proteome</keyword>
<comment type="caution">
    <text evidence="3">The sequence shown here is derived from an EMBL/GenBank/DDBJ whole genome shotgun (WGS) entry which is preliminary data.</text>
</comment>
<dbReference type="EMBL" id="JAVDUU010000004">
    <property type="protein sequence ID" value="MDR6944758.1"/>
    <property type="molecule type" value="Genomic_DNA"/>
</dbReference>
<evidence type="ECO:0000256" key="1">
    <source>
        <dbReference type="ARBA" id="ARBA00022729"/>
    </source>
</evidence>
<feature type="domain" description="ASPIC/UnbV" evidence="2">
    <location>
        <begin position="551"/>
        <end position="617"/>
    </location>
</feature>
<sequence length="1126" mass="125125">MPRDKYKPAGTLKKLPNYVNPCCLSLLSFVLFTCLYSCKSTSDNQAKTDTLFKLLPASTTHIDFENTLTEGLNTNVLMYEYFYNGGGVATGDLNGDGLEDIYFTGNMTDNKLYLNNGKMQFTDITGEAGVAGRPGPWKTGVTMADVNGDGKLDIYVSYSGKIRAEKRINQLFINQGNNDKGIPVFKDMAAAYGLDFPSFNTQAYFFDFDRDGDLDMLLVNHNAQRISELDDVSVKNMMSKRDAEAGVRLLKNDNGTFKDITEASGIINTPLSYGLAAGVADVNGDGWPDIYVSNDYNVPDRLYINNGKGSFTDELQKQLGHTSFYSMGNDIADINNDGKPDIYTLDMLPEDNRRQKLLFGADNYESFDLNIRVGFYYQYMRNMLHLNNGNNTFSEIGQLSGISNTDWSWAPLFADYDNDGWKDLFVSNGYRKDYTNMDFIKFMGDNLRDRRFMRQDLLRIVSQMPSSEVSSYFFRNNGNTTFTNSSAIWGITKPSNSNGAAYVDLDNDGDLDLVVNNVDQPAFVYENQAKKLNSNHYLAVKLKGSDANTQGIGARVIIYCGGKQQYLEQMPSRGFQSSVSPVLHFGLGKTTTIDSLRITWQRGKTQLLNNVKTNQQLLLSETNAVLNNTSNARPKLLKTFFTETKSPVTQRQPANTINDFKRQPLMVNPVSFSGPCLVKGDVNSDGLEDIYVGGENGVAGKLYLQQRNGSFVQKQNPAFEADKTSTDAAAVIVDVNADGRPDLYVCSGGYADFSPGDPLLQDRLYLNDGKGNFSKAKGFLPQMTSSKSCVKTADINDDGAPDLFVGGRVIPGRYPEAPESYILINDGKGHFTNATAKYNALIKNIGMVTDAAFADMNGDKKPDLIIAGEWMPIMVFENINGKFVDASAKYFDKKYSGWWNRLDVSDINHDGHPDIVAGNLGLNTQCRATDSEPAEMYFKDFDDNGSIDPILCFYIQHKSYPFVTRDELLDQISIMRPRFSDYKSYADATIDQVFTSDEMKGAGHLTANDLATACFISNAKGKLHPVALPLQAQYSPVYTITKIDYDHDGNDDLILCGNINHTRIRFGRYDANYGVLLKGDGKGNFIYVPQIRSGFNITGDVRSVLNINNSLLLGINQKDIKAYKLQ</sequence>
<protein>
    <recommendedName>
        <fullName evidence="2">ASPIC/UnbV domain-containing protein</fullName>
    </recommendedName>
</protein>
<dbReference type="InterPro" id="IPR028994">
    <property type="entry name" value="Integrin_alpha_N"/>
</dbReference>
<accession>A0ABU1THA1</accession>
<dbReference type="Gene3D" id="2.130.10.130">
    <property type="entry name" value="Integrin alpha, N-terminal"/>
    <property type="match status" value="5"/>
</dbReference>
<dbReference type="PANTHER" id="PTHR16026">
    <property type="entry name" value="CARTILAGE ACIDIC PROTEIN 1"/>
    <property type="match status" value="1"/>
</dbReference>
<name>A0ABU1THA1_9SPHI</name>
<evidence type="ECO:0000313" key="4">
    <source>
        <dbReference type="Proteomes" id="UP001247620"/>
    </source>
</evidence>
<dbReference type="SUPFAM" id="SSF69318">
    <property type="entry name" value="Integrin alpha N-terminal domain"/>
    <property type="match status" value="3"/>
</dbReference>
<dbReference type="Proteomes" id="UP001247620">
    <property type="component" value="Unassembled WGS sequence"/>
</dbReference>
<evidence type="ECO:0000313" key="3">
    <source>
        <dbReference type="EMBL" id="MDR6944758.1"/>
    </source>
</evidence>
<proteinExistence type="predicted"/>
<keyword evidence="1" id="KW-0732">Signal</keyword>
<evidence type="ECO:0000259" key="2">
    <source>
        <dbReference type="Pfam" id="PF07593"/>
    </source>
</evidence>
<organism evidence="3 4">
    <name type="scientific">Mucilaginibacter pocheonensis</name>
    <dbReference type="NCBI Taxonomy" id="398050"/>
    <lineage>
        <taxon>Bacteria</taxon>
        <taxon>Pseudomonadati</taxon>
        <taxon>Bacteroidota</taxon>
        <taxon>Sphingobacteriia</taxon>
        <taxon>Sphingobacteriales</taxon>
        <taxon>Sphingobacteriaceae</taxon>
        <taxon>Mucilaginibacter</taxon>
    </lineage>
</organism>
<reference evidence="3 4" key="1">
    <citation type="submission" date="2023-07" db="EMBL/GenBank/DDBJ databases">
        <title>Sorghum-associated microbial communities from plants grown in Nebraska, USA.</title>
        <authorList>
            <person name="Schachtman D."/>
        </authorList>
    </citation>
    <scope>NUCLEOTIDE SEQUENCE [LARGE SCALE GENOMIC DNA]</scope>
    <source>
        <strain evidence="3 4">3262</strain>
    </source>
</reference>
<dbReference type="InterPro" id="IPR027039">
    <property type="entry name" value="Crtac1"/>
</dbReference>
<dbReference type="Pfam" id="PF13517">
    <property type="entry name" value="FG-GAP_3"/>
    <property type="match status" value="6"/>
</dbReference>
<dbReference type="Pfam" id="PF07593">
    <property type="entry name" value="UnbV_ASPIC"/>
    <property type="match status" value="1"/>
</dbReference>
<dbReference type="RefSeq" id="WP_310101517.1">
    <property type="nucleotide sequence ID" value="NZ_JAVDUU010000004.1"/>
</dbReference>
<dbReference type="InterPro" id="IPR011519">
    <property type="entry name" value="UnbV_ASPIC"/>
</dbReference>
<gene>
    <name evidence="3" type="ORF">J2W55_004618</name>
</gene>